<dbReference type="Pfam" id="PF00782">
    <property type="entry name" value="DSPc"/>
    <property type="match status" value="1"/>
</dbReference>
<dbReference type="FunFam" id="3.90.190.10:FF:000157">
    <property type="entry name" value="Protein-tyrosine phosphatase"/>
    <property type="match status" value="1"/>
</dbReference>
<gene>
    <name evidence="6" type="ORF">SEV965_LOCUS1774</name>
    <name evidence="7" type="ORF">ZHD862_LOCUS6230</name>
</gene>
<keyword evidence="1" id="KW-0378">Hydrolase</keyword>
<evidence type="ECO:0000313" key="6">
    <source>
        <dbReference type="EMBL" id="CAF0824179.1"/>
    </source>
</evidence>
<feature type="transmembrane region" description="Helical" evidence="3">
    <location>
        <begin position="98"/>
        <end position="121"/>
    </location>
</feature>
<dbReference type="PANTHER" id="PTHR46274:SF6">
    <property type="entry name" value="TYR_PHOSPHATASE_2 DOMAIN-CONTAINING PROTEIN"/>
    <property type="match status" value="1"/>
</dbReference>
<keyword evidence="3" id="KW-0472">Membrane</keyword>
<feature type="transmembrane region" description="Helical" evidence="3">
    <location>
        <begin position="133"/>
        <end position="151"/>
    </location>
</feature>
<dbReference type="Proteomes" id="UP000663864">
    <property type="component" value="Unassembled WGS sequence"/>
</dbReference>
<evidence type="ECO:0008006" key="9">
    <source>
        <dbReference type="Google" id="ProtNLM"/>
    </source>
</evidence>
<dbReference type="Gene3D" id="3.90.190.10">
    <property type="entry name" value="Protein tyrosine phosphatase superfamily"/>
    <property type="match status" value="1"/>
</dbReference>
<dbReference type="SMART" id="SM00195">
    <property type="entry name" value="DSPc"/>
    <property type="match status" value="1"/>
</dbReference>
<accession>A0A813Y6R1</accession>
<evidence type="ECO:0000313" key="7">
    <source>
        <dbReference type="EMBL" id="CAF0877925.1"/>
    </source>
</evidence>
<organism evidence="7 8">
    <name type="scientific">Rotaria sordida</name>
    <dbReference type="NCBI Taxonomy" id="392033"/>
    <lineage>
        <taxon>Eukaryota</taxon>
        <taxon>Metazoa</taxon>
        <taxon>Spiralia</taxon>
        <taxon>Gnathifera</taxon>
        <taxon>Rotifera</taxon>
        <taxon>Eurotatoria</taxon>
        <taxon>Bdelloidea</taxon>
        <taxon>Philodinida</taxon>
        <taxon>Philodinidae</taxon>
        <taxon>Rotaria</taxon>
    </lineage>
</organism>
<dbReference type="EMBL" id="CAJNOU010000036">
    <property type="protein sequence ID" value="CAF0824179.1"/>
    <property type="molecule type" value="Genomic_DNA"/>
</dbReference>
<dbReference type="PROSITE" id="PS50054">
    <property type="entry name" value="TYR_PHOSPHATASE_DUAL"/>
    <property type="match status" value="1"/>
</dbReference>
<proteinExistence type="predicted"/>
<evidence type="ECO:0000256" key="1">
    <source>
        <dbReference type="ARBA" id="ARBA00022801"/>
    </source>
</evidence>
<dbReference type="InterPro" id="IPR016130">
    <property type="entry name" value="Tyr_Pase_AS"/>
</dbReference>
<reference evidence="7" key="1">
    <citation type="submission" date="2021-02" db="EMBL/GenBank/DDBJ databases">
        <authorList>
            <person name="Nowell W R."/>
        </authorList>
    </citation>
    <scope>NUCLEOTIDE SEQUENCE</scope>
</reference>
<evidence type="ECO:0000313" key="8">
    <source>
        <dbReference type="Proteomes" id="UP000663864"/>
    </source>
</evidence>
<feature type="transmembrane region" description="Helical" evidence="3">
    <location>
        <begin position="45"/>
        <end position="63"/>
    </location>
</feature>
<dbReference type="InterPro" id="IPR000340">
    <property type="entry name" value="Dual-sp_phosphatase_cat-dom"/>
</dbReference>
<feature type="domain" description="Tyrosine-protein phosphatase" evidence="4">
    <location>
        <begin position="189"/>
        <end position="336"/>
    </location>
</feature>
<feature type="domain" description="Tyrosine specific protein phosphatases" evidence="5">
    <location>
        <begin position="254"/>
        <end position="322"/>
    </location>
</feature>
<comment type="caution">
    <text evidence="7">The sequence shown here is derived from an EMBL/GenBank/DDBJ whole genome shotgun (WGS) entry which is preliminary data.</text>
</comment>
<keyword evidence="3" id="KW-0812">Transmembrane</keyword>
<dbReference type="PROSITE" id="PS00383">
    <property type="entry name" value="TYR_PHOSPHATASE_1"/>
    <property type="match status" value="1"/>
</dbReference>
<evidence type="ECO:0000256" key="3">
    <source>
        <dbReference type="SAM" id="Phobius"/>
    </source>
</evidence>
<dbReference type="SUPFAM" id="SSF52799">
    <property type="entry name" value="(Phosphotyrosine protein) phosphatases II"/>
    <property type="match status" value="1"/>
</dbReference>
<dbReference type="PANTHER" id="PTHR46274">
    <property type="entry name" value="PHOSPHATIDYLINOSITOL PHOSPHATASE"/>
    <property type="match status" value="1"/>
</dbReference>
<dbReference type="InterPro" id="IPR020422">
    <property type="entry name" value="TYR_PHOSPHATASE_DUAL_dom"/>
</dbReference>
<feature type="transmembrane region" description="Helical" evidence="3">
    <location>
        <begin position="69"/>
        <end position="86"/>
    </location>
</feature>
<dbReference type="Proteomes" id="UP000663889">
    <property type="component" value="Unassembled WGS sequence"/>
</dbReference>
<evidence type="ECO:0000259" key="5">
    <source>
        <dbReference type="PROSITE" id="PS50056"/>
    </source>
</evidence>
<dbReference type="GO" id="GO:0004721">
    <property type="term" value="F:phosphoprotein phosphatase activity"/>
    <property type="evidence" value="ECO:0007669"/>
    <property type="project" value="UniProtKB-KW"/>
</dbReference>
<sequence length="337" mass="39002">MTENSSEKQINGSTIEPKLSEKKKAIRHKHRRILRVYQALNRSRNLLVALSCLLLSILITYLIHNPYASYLPIISIAIYQWYTSYTRKTRSYYGLCRLLLYILIISLWDIFIIRLIIGSIARLLGYRHIPIEKIQYFFPYVLIFAAFARSAHPMKLNDKRRYIIHLLYDIPAYLLVIAFKLLNHPLNSLYSQITPYCYLGCLPTAVDVETLNKIGIKYVVNMCAEYLGPRKAYTKYNIKQLCLPTIDCTLPSLNSIEKAIKFMNEAYTNNEKIFVHCKAGMGRSATIVLCHLVANEKMSADDALKLIKEKRPEVTATIIDFECVKQFVDSLKNELEK</sequence>
<evidence type="ECO:0000256" key="2">
    <source>
        <dbReference type="ARBA" id="ARBA00022912"/>
    </source>
</evidence>
<keyword evidence="2" id="KW-0904">Protein phosphatase</keyword>
<dbReference type="AlphaFoldDB" id="A0A813Y6R1"/>
<evidence type="ECO:0000259" key="4">
    <source>
        <dbReference type="PROSITE" id="PS50054"/>
    </source>
</evidence>
<keyword evidence="3" id="KW-1133">Transmembrane helix</keyword>
<dbReference type="PROSITE" id="PS50056">
    <property type="entry name" value="TYR_PHOSPHATASE_2"/>
    <property type="match status" value="1"/>
</dbReference>
<dbReference type="InterPro" id="IPR029021">
    <property type="entry name" value="Prot-tyrosine_phosphatase-like"/>
</dbReference>
<protein>
    <recommendedName>
        <fullName evidence="9">Tyrosine specific protein phosphatases domain-containing protein</fullName>
    </recommendedName>
</protein>
<dbReference type="InterPro" id="IPR000387">
    <property type="entry name" value="Tyr_Pase_dom"/>
</dbReference>
<dbReference type="EMBL" id="CAJNOT010000173">
    <property type="protein sequence ID" value="CAF0877925.1"/>
    <property type="molecule type" value="Genomic_DNA"/>
</dbReference>
<name>A0A813Y6R1_9BILA</name>